<reference evidence="3 4" key="1">
    <citation type="submission" date="2019-02" db="EMBL/GenBank/DDBJ databases">
        <title>Deep-cultivation of Planctomycetes and their phenomic and genomic characterization uncovers novel biology.</title>
        <authorList>
            <person name="Wiegand S."/>
            <person name="Jogler M."/>
            <person name="Boedeker C."/>
            <person name="Pinto D."/>
            <person name="Vollmers J."/>
            <person name="Rivas-Marin E."/>
            <person name="Kohn T."/>
            <person name="Peeters S.H."/>
            <person name="Heuer A."/>
            <person name="Rast P."/>
            <person name="Oberbeckmann S."/>
            <person name="Bunk B."/>
            <person name="Jeske O."/>
            <person name="Meyerdierks A."/>
            <person name="Storesund J.E."/>
            <person name="Kallscheuer N."/>
            <person name="Luecker S."/>
            <person name="Lage O.M."/>
            <person name="Pohl T."/>
            <person name="Merkel B.J."/>
            <person name="Hornburger P."/>
            <person name="Mueller R.-W."/>
            <person name="Bruemmer F."/>
            <person name="Labrenz M."/>
            <person name="Spormann A.M."/>
            <person name="Op den Camp H."/>
            <person name="Overmann J."/>
            <person name="Amann R."/>
            <person name="Jetten M.S.M."/>
            <person name="Mascher T."/>
            <person name="Medema M.H."/>
            <person name="Devos D.P."/>
            <person name="Kaster A.-K."/>
            <person name="Ovreas L."/>
            <person name="Rohde M."/>
            <person name="Galperin M.Y."/>
            <person name="Jogler C."/>
        </authorList>
    </citation>
    <scope>NUCLEOTIDE SEQUENCE [LARGE SCALE GENOMIC DNA]</scope>
    <source>
        <strain evidence="3 4">ETA_A8</strain>
    </source>
</reference>
<evidence type="ECO:0000313" key="4">
    <source>
        <dbReference type="Proteomes" id="UP000315017"/>
    </source>
</evidence>
<dbReference type="InterPro" id="IPR046453">
    <property type="entry name" value="GpA_ATPase"/>
</dbReference>
<feature type="domain" description="Phage terminase large subunit GpA ATPase" evidence="1">
    <location>
        <begin position="42"/>
        <end position="289"/>
    </location>
</feature>
<dbReference type="Pfam" id="PF20454">
    <property type="entry name" value="GpA_nuclease"/>
    <property type="match status" value="1"/>
</dbReference>
<proteinExistence type="predicted"/>
<dbReference type="KEGG" id="aagg:ETAA8_39610"/>
<dbReference type="GO" id="GO:0016887">
    <property type="term" value="F:ATP hydrolysis activity"/>
    <property type="evidence" value="ECO:0007669"/>
    <property type="project" value="InterPro"/>
</dbReference>
<protein>
    <submittedName>
        <fullName evidence="3">Phage terminase large subunit (GpA)</fullName>
    </submittedName>
</protein>
<name>A0A517YF43_9BACT</name>
<gene>
    <name evidence="3" type="ORF">ETAA8_39610</name>
</gene>
<dbReference type="Gene3D" id="3.40.50.300">
    <property type="entry name" value="P-loop containing nucleotide triphosphate hydrolases"/>
    <property type="match status" value="1"/>
</dbReference>
<dbReference type="InterPro" id="IPR046454">
    <property type="entry name" value="GpA_endonuclease"/>
</dbReference>
<organism evidence="3 4">
    <name type="scientific">Anatilimnocola aggregata</name>
    <dbReference type="NCBI Taxonomy" id="2528021"/>
    <lineage>
        <taxon>Bacteria</taxon>
        <taxon>Pseudomonadati</taxon>
        <taxon>Planctomycetota</taxon>
        <taxon>Planctomycetia</taxon>
        <taxon>Pirellulales</taxon>
        <taxon>Pirellulaceae</taxon>
        <taxon>Anatilimnocola</taxon>
    </lineage>
</organism>
<feature type="domain" description="Terminase large subunit GpA endonuclease" evidence="2">
    <location>
        <begin position="315"/>
        <end position="623"/>
    </location>
</feature>
<dbReference type="RefSeq" id="WP_202921086.1">
    <property type="nucleotide sequence ID" value="NZ_CP036274.1"/>
</dbReference>
<evidence type="ECO:0000259" key="2">
    <source>
        <dbReference type="Pfam" id="PF20454"/>
    </source>
</evidence>
<dbReference type="GO" id="GO:0004519">
    <property type="term" value="F:endonuclease activity"/>
    <property type="evidence" value="ECO:0007669"/>
    <property type="project" value="InterPro"/>
</dbReference>
<accession>A0A517YF43</accession>
<dbReference type="Proteomes" id="UP000315017">
    <property type="component" value="Chromosome"/>
</dbReference>
<sequence>MSPILNDLRWCISRARAPKLRTMRQFAEEEIVIPDGPFEGRRFRCDRQPYTALWLDAVDSGKWSRFVATGPTQSGKTLSCFVLPLLYHLLEIGETVICGLPDMDMAGDKWREDILPVIEQSRYRDLLPRKGGGSRGGRVDALQLRNGATLKFMSGGGNDKSRAGFTSRVVVITETDGLDRPGAASRESDKVTQLEARTRAYGSRKRIYMECTVSTEEGRTWQEFDNGTHSRIALPCPHCRHFVTPEREHLIGWQAADTQTMAKNQARFVCPQCSEPWTDDQRREANVRGRLLHGDQSVDENGVVTGADPETDTLGFRWSAVHNLFLGAGDVASDEWRASRATEEELAEREMRQFVWCIPVEATKWNQTPLAVTELAARHGSWAKGIIPADARFLTAAIDIGKYLTHWALIAWREGATGHLVDYGRLEVPSQDLGVEQAVMVTLRQFRDLVTNGWPKLGTDKPMIPDQVWVDAGYQTDVVYAFVRESGNRFRPAVGRGAAQQRRQNYHQPTQATNTVHHIGEGFHLALQQAASVYLVEANADHWKTWVHARLSTPLTSPGALTFYQAGPHEHLALARHLTAETKVEEFIAGQGVVTRWERIRKDNHWLDAIYNACAAGYLAGARLIAEQLPEQSRRSAVISSGHTRRDGSPWIDLSRWRGIRGS</sequence>
<evidence type="ECO:0000313" key="3">
    <source>
        <dbReference type="EMBL" id="QDU28856.1"/>
    </source>
</evidence>
<dbReference type="AlphaFoldDB" id="A0A517YF43"/>
<dbReference type="Pfam" id="PF05876">
    <property type="entry name" value="GpA_ATPase"/>
    <property type="match status" value="1"/>
</dbReference>
<dbReference type="InterPro" id="IPR027417">
    <property type="entry name" value="P-loop_NTPase"/>
</dbReference>
<keyword evidence="4" id="KW-1185">Reference proteome</keyword>
<dbReference type="EMBL" id="CP036274">
    <property type="protein sequence ID" value="QDU28856.1"/>
    <property type="molecule type" value="Genomic_DNA"/>
</dbReference>
<evidence type="ECO:0000259" key="1">
    <source>
        <dbReference type="Pfam" id="PF05876"/>
    </source>
</evidence>